<reference evidence="1" key="1">
    <citation type="journal article" date="2014" name="Int. J. Syst. Evol. Microbiol.">
        <title>Complete genome sequence of Corynebacterium casei LMG S-19264T (=DSM 44701T), isolated from a smear-ripened cheese.</title>
        <authorList>
            <consortium name="US DOE Joint Genome Institute (JGI-PGF)"/>
            <person name="Walter F."/>
            <person name="Albersmeier A."/>
            <person name="Kalinowski J."/>
            <person name="Ruckert C."/>
        </authorList>
    </citation>
    <scope>NUCLEOTIDE SEQUENCE</scope>
    <source>
        <strain evidence="1">KCTC 32182</strain>
    </source>
</reference>
<evidence type="ECO:0000313" key="1">
    <source>
        <dbReference type="EMBL" id="GGY23138.1"/>
    </source>
</evidence>
<dbReference type="InterPro" id="IPR011990">
    <property type="entry name" value="TPR-like_helical_dom_sf"/>
</dbReference>
<name>A0A918UAM4_9NEIS</name>
<dbReference type="SUPFAM" id="SSF48452">
    <property type="entry name" value="TPR-like"/>
    <property type="match status" value="1"/>
</dbReference>
<dbReference type="PRINTS" id="PR01595">
    <property type="entry name" value="SYCDCHAPRONE"/>
</dbReference>
<reference evidence="1" key="2">
    <citation type="submission" date="2020-09" db="EMBL/GenBank/DDBJ databases">
        <authorList>
            <person name="Sun Q."/>
            <person name="Kim S."/>
        </authorList>
    </citation>
    <scope>NUCLEOTIDE SEQUENCE</scope>
    <source>
        <strain evidence="1">KCTC 32182</strain>
    </source>
</reference>
<dbReference type="EMBL" id="BMYX01000018">
    <property type="protein sequence ID" value="GGY23138.1"/>
    <property type="molecule type" value="Genomic_DNA"/>
</dbReference>
<comment type="caution">
    <text evidence="1">The sequence shown here is derived from an EMBL/GenBank/DDBJ whole genome shotgun (WGS) entry which is preliminary data.</text>
</comment>
<evidence type="ECO:0008006" key="3">
    <source>
        <dbReference type="Google" id="ProtNLM"/>
    </source>
</evidence>
<dbReference type="InterPro" id="IPR019734">
    <property type="entry name" value="TPR_rpt"/>
</dbReference>
<evidence type="ECO:0000313" key="2">
    <source>
        <dbReference type="Proteomes" id="UP000645257"/>
    </source>
</evidence>
<dbReference type="SMART" id="SM00028">
    <property type="entry name" value="TPR"/>
    <property type="match status" value="3"/>
</dbReference>
<dbReference type="AlphaFoldDB" id="A0A918UAM4"/>
<dbReference type="RefSeq" id="WP_189535509.1">
    <property type="nucleotide sequence ID" value="NZ_BMYX01000018.1"/>
</dbReference>
<sequence>MNHHTKQTARDLCDARFFGGEADIDTAFADPVQRERVIESCRQAIEGGEVLATLLGIGPADLEEIYSRGFQAYMVCDFEKAALDFASATLLQPYDRRFHMGFASSLQQLGHHQDALQFFLHATHLQSDDPGAVFRIGECLIALENPEEAIEAFEVTLELCAADDRHTALAGKTVEYLEQLRR</sequence>
<gene>
    <name evidence="1" type="ORF">GCM10011289_28630</name>
</gene>
<dbReference type="NCBIfam" id="TIGR02552">
    <property type="entry name" value="LcrH_SycD"/>
    <property type="match status" value="1"/>
</dbReference>
<dbReference type="InterPro" id="IPR005415">
    <property type="entry name" value="T3SS_Ca_resp_chp_LcrH/SycD"/>
</dbReference>
<accession>A0A918UAM4</accession>
<keyword evidence="2" id="KW-1185">Reference proteome</keyword>
<dbReference type="Gene3D" id="1.25.40.10">
    <property type="entry name" value="Tetratricopeptide repeat domain"/>
    <property type="match status" value="1"/>
</dbReference>
<dbReference type="Proteomes" id="UP000645257">
    <property type="component" value="Unassembled WGS sequence"/>
</dbReference>
<proteinExistence type="predicted"/>
<protein>
    <recommendedName>
        <fullName evidence="3">Tetratricopeptide repeat protein</fullName>
    </recommendedName>
</protein>
<organism evidence="1 2">
    <name type="scientific">Paludibacterium paludis</name>
    <dbReference type="NCBI Taxonomy" id="1225769"/>
    <lineage>
        <taxon>Bacteria</taxon>
        <taxon>Pseudomonadati</taxon>
        <taxon>Pseudomonadota</taxon>
        <taxon>Betaproteobacteria</taxon>
        <taxon>Neisseriales</taxon>
        <taxon>Chromobacteriaceae</taxon>
        <taxon>Paludibacterium</taxon>
    </lineage>
</organism>